<dbReference type="InterPro" id="IPR032584">
    <property type="entry name" value="DUF4913"/>
</dbReference>
<evidence type="ECO:0008006" key="4">
    <source>
        <dbReference type="Google" id="ProtNLM"/>
    </source>
</evidence>
<dbReference type="AlphaFoldDB" id="A0A2S3ZLF9"/>
<dbReference type="OrthoDB" id="4570343at2"/>
<comment type="caution">
    <text evidence="2">The sequence shown here is derived from an EMBL/GenBank/DDBJ whole genome shotgun (WGS) entry which is preliminary data.</text>
</comment>
<evidence type="ECO:0000313" key="2">
    <source>
        <dbReference type="EMBL" id="POH69167.1"/>
    </source>
</evidence>
<evidence type="ECO:0000313" key="3">
    <source>
        <dbReference type="Proteomes" id="UP000237104"/>
    </source>
</evidence>
<feature type="region of interest" description="Disordered" evidence="1">
    <location>
        <begin position="1"/>
        <end position="64"/>
    </location>
</feature>
<gene>
    <name evidence="2" type="ORF">C3B59_05885</name>
</gene>
<name>A0A2S3ZLF9_9MICO</name>
<accession>A0A2S3ZLF9</accession>
<dbReference type="Proteomes" id="UP000237104">
    <property type="component" value="Unassembled WGS sequence"/>
</dbReference>
<sequence length="214" mass="23927">MPPWPPCRSGGRSCSTPSPAPSWFTPCRGLRTRPSKRRSRARASRLSPRSGQRCPVADGDVTGLTDDEIKALTDEERDSLNDEAIDPGPDVEPEEEVDVQAQFLDWVVAHFSIVEVVGPNKRFYWCPQWFEHKEVVARLVALWKAHLAADLGDDLGAVSSWWINDWDRHAAVLFDTANGPFRFCDRTRGHLSETKETGPAVSLTIPPAEWQLPA</sequence>
<dbReference type="Pfam" id="PF16259">
    <property type="entry name" value="DUF4913"/>
    <property type="match status" value="1"/>
</dbReference>
<evidence type="ECO:0000256" key="1">
    <source>
        <dbReference type="SAM" id="MobiDB-lite"/>
    </source>
</evidence>
<reference evidence="2 3" key="1">
    <citation type="submission" date="2018-01" db="EMBL/GenBank/DDBJ databases">
        <title>Cryobacterium sp. nov., from glaciers in China.</title>
        <authorList>
            <person name="Liu Q."/>
            <person name="Xin Y.-H."/>
        </authorList>
    </citation>
    <scope>NUCLEOTIDE SEQUENCE [LARGE SCALE GENOMIC DNA]</scope>
    <source>
        <strain evidence="2 3">TMB1-8</strain>
    </source>
</reference>
<protein>
    <recommendedName>
        <fullName evidence="4">DUF4913 domain-containing protein</fullName>
    </recommendedName>
</protein>
<feature type="compositionally biased region" description="Basic residues" evidence="1">
    <location>
        <begin position="30"/>
        <end position="43"/>
    </location>
</feature>
<organism evidence="2 3">
    <name type="scientific">Cryobacterium zongtaii</name>
    <dbReference type="NCBI Taxonomy" id="1259217"/>
    <lineage>
        <taxon>Bacteria</taxon>
        <taxon>Bacillati</taxon>
        <taxon>Actinomycetota</taxon>
        <taxon>Actinomycetes</taxon>
        <taxon>Micrococcales</taxon>
        <taxon>Microbacteriaceae</taxon>
        <taxon>Cryobacterium</taxon>
    </lineage>
</organism>
<proteinExistence type="predicted"/>
<dbReference type="EMBL" id="PPXF01000023">
    <property type="protein sequence ID" value="POH69167.1"/>
    <property type="molecule type" value="Genomic_DNA"/>
</dbReference>